<gene>
    <name evidence="3" type="primary">ycf3_2</name>
    <name evidence="3" type="ORF">GALL_34200</name>
</gene>
<dbReference type="InterPro" id="IPR052943">
    <property type="entry name" value="TMTC_O-mannosyl-trnsfr"/>
</dbReference>
<dbReference type="SUPFAM" id="SSF53756">
    <property type="entry name" value="UDP-Glycosyltransferase/glycogen phosphorylase"/>
    <property type="match status" value="1"/>
</dbReference>
<evidence type="ECO:0000256" key="2">
    <source>
        <dbReference type="ARBA" id="ARBA00022803"/>
    </source>
</evidence>
<dbReference type="Pfam" id="PF13181">
    <property type="entry name" value="TPR_8"/>
    <property type="match status" value="1"/>
</dbReference>
<dbReference type="InterPro" id="IPR013105">
    <property type="entry name" value="TPR_2"/>
</dbReference>
<organism evidence="3">
    <name type="scientific">mine drainage metagenome</name>
    <dbReference type="NCBI Taxonomy" id="410659"/>
    <lineage>
        <taxon>unclassified sequences</taxon>
        <taxon>metagenomes</taxon>
        <taxon>ecological metagenomes</taxon>
    </lineage>
</organism>
<evidence type="ECO:0000313" key="3">
    <source>
        <dbReference type="EMBL" id="OIR15919.1"/>
    </source>
</evidence>
<dbReference type="InterPro" id="IPR011990">
    <property type="entry name" value="TPR-like_helical_dom_sf"/>
</dbReference>
<dbReference type="PANTHER" id="PTHR44809">
    <property type="match status" value="1"/>
</dbReference>
<sequence>MQLECADAEPDNATRFLGLPLTQMHLTVMIDKERTEAEALFFQGTRCMETGDVAGAEACFRQAVQIVPDFAEAYANLGLMLDRKFDTDAAEICYRRSIELAPGYSQTHLNLGVLCAGKKRFAEAEAAYEQAIALEPGSPVGWSNLGVLYACMKREAEAEQCYRRALSLNDSYRTARFNFSYLLLRQGRFEEGWECLEARNWYTEPAARFDCPRWQGEAVAGKSVLIVYEAGLGDVIQFCRYAEVLKERGAASITMICHPPLKALLEGLESVNSVVSFDEKLPASGWDFWTPLLSIPYHCKTDFDSIPAKIPYLAAPHDLVEKWAALLPKNGIRVGLVWKGNTQFENDADRSLPSLDVLASLGSVADVSFISLQKGAGEDDAIQPPDGLHLIHIGSQLTDFADTAAAVMNLDLVICVDTAVAHLAGALGKPCWVLLPDYKTDWRWLTDREDTPWYPGIMRLFRQPAMGDWGSVVAEVVAALEQWEK</sequence>
<dbReference type="SMART" id="SM00028">
    <property type="entry name" value="TPR"/>
    <property type="match status" value="4"/>
</dbReference>
<evidence type="ECO:0000256" key="1">
    <source>
        <dbReference type="ARBA" id="ARBA00022737"/>
    </source>
</evidence>
<dbReference type="PANTHER" id="PTHR44809:SF1">
    <property type="entry name" value="PROTEIN O-MANNOSYL-TRANSFERASE TMTC1"/>
    <property type="match status" value="1"/>
</dbReference>
<protein>
    <submittedName>
        <fullName evidence="3">Photosystem I assembly protein Ycf3</fullName>
    </submittedName>
</protein>
<dbReference type="Pfam" id="PF00515">
    <property type="entry name" value="TPR_1"/>
    <property type="match status" value="1"/>
</dbReference>
<proteinExistence type="predicted"/>
<reference evidence="3" key="1">
    <citation type="submission" date="2016-10" db="EMBL/GenBank/DDBJ databases">
        <title>Sequence of Gallionella enrichment culture.</title>
        <authorList>
            <person name="Poehlein A."/>
            <person name="Muehling M."/>
            <person name="Daniel R."/>
        </authorList>
    </citation>
    <scope>NUCLEOTIDE SEQUENCE</scope>
</reference>
<dbReference type="Gene3D" id="1.25.40.10">
    <property type="entry name" value="Tetratricopeptide repeat domain"/>
    <property type="match status" value="1"/>
</dbReference>
<comment type="caution">
    <text evidence="3">The sequence shown here is derived from an EMBL/GenBank/DDBJ whole genome shotgun (WGS) entry which is preliminary data.</text>
</comment>
<dbReference type="SUPFAM" id="SSF48452">
    <property type="entry name" value="TPR-like"/>
    <property type="match status" value="1"/>
</dbReference>
<dbReference type="InterPro" id="IPR019734">
    <property type="entry name" value="TPR_rpt"/>
</dbReference>
<dbReference type="EMBL" id="MLJW01000008">
    <property type="protein sequence ID" value="OIR15919.1"/>
    <property type="molecule type" value="Genomic_DNA"/>
</dbReference>
<keyword evidence="2" id="KW-0802">TPR repeat</keyword>
<keyword evidence="1" id="KW-0677">Repeat</keyword>
<dbReference type="PROSITE" id="PS50005">
    <property type="entry name" value="TPR"/>
    <property type="match status" value="3"/>
</dbReference>
<dbReference type="Gene3D" id="3.40.50.2000">
    <property type="entry name" value="Glycogen Phosphorylase B"/>
    <property type="match status" value="2"/>
</dbReference>
<dbReference type="AlphaFoldDB" id="A0A1J5T4Z9"/>
<accession>A0A1J5T4Z9</accession>
<name>A0A1J5T4Z9_9ZZZZ</name>
<dbReference type="Pfam" id="PF07719">
    <property type="entry name" value="TPR_2"/>
    <property type="match status" value="1"/>
</dbReference>